<feature type="region of interest" description="Disordered" evidence="1">
    <location>
        <begin position="1"/>
        <end position="28"/>
    </location>
</feature>
<dbReference type="Proteomes" id="UP000266841">
    <property type="component" value="Unassembled WGS sequence"/>
</dbReference>
<feature type="compositionally biased region" description="Low complexity" evidence="1">
    <location>
        <begin position="14"/>
        <end position="28"/>
    </location>
</feature>
<name>K0RSJ3_THAOC</name>
<feature type="non-terminal residue" evidence="2">
    <location>
        <position position="1"/>
    </location>
</feature>
<dbReference type="AlphaFoldDB" id="K0RSJ3"/>
<protein>
    <submittedName>
        <fullName evidence="2">Uncharacterized protein</fullName>
    </submittedName>
</protein>
<keyword evidence="3" id="KW-1185">Reference proteome</keyword>
<feature type="region of interest" description="Disordered" evidence="1">
    <location>
        <begin position="51"/>
        <end position="109"/>
    </location>
</feature>
<evidence type="ECO:0000256" key="1">
    <source>
        <dbReference type="SAM" id="MobiDB-lite"/>
    </source>
</evidence>
<dbReference type="EMBL" id="AGNL01030590">
    <property type="protein sequence ID" value="EJK56758.1"/>
    <property type="molecule type" value="Genomic_DNA"/>
</dbReference>
<evidence type="ECO:0000313" key="2">
    <source>
        <dbReference type="EMBL" id="EJK56758.1"/>
    </source>
</evidence>
<accession>K0RSJ3</accession>
<evidence type="ECO:0000313" key="3">
    <source>
        <dbReference type="Proteomes" id="UP000266841"/>
    </source>
</evidence>
<sequence length="148" mass="15603">PAAGHGGVGRARDGGAALRGGQARRAAVRAVPASVLPAQVRERAVLVEGWEADGKQRELPERRPGGLRGVEDDMEGAGVREHDGAGDTQAVRAGGRVGEPGSEMASDARGVRDAHSFALRILLTSRPCGCWQSRILLENNTIFHQIIN</sequence>
<comment type="caution">
    <text evidence="2">The sequence shown here is derived from an EMBL/GenBank/DDBJ whole genome shotgun (WGS) entry which is preliminary data.</text>
</comment>
<feature type="compositionally biased region" description="Basic and acidic residues" evidence="1">
    <location>
        <begin position="52"/>
        <end position="64"/>
    </location>
</feature>
<gene>
    <name evidence="2" type="ORF">THAOC_23291</name>
</gene>
<organism evidence="2 3">
    <name type="scientific">Thalassiosira oceanica</name>
    <name type="common">Marine diatom</name>
    <dbReference type="NCBI Taxonomy" id="159749"/>
    <lineage>
        <taxon>Eukaryota</taxon>
        <taxon>Sar</taxon>
        <taxon>Stramenopiles</taxon>
        <taxon>Ochrophyta</taxon>
        <taxon>Bacillariophyta</taxon>
        <taxon>Coscinodiscophyceae</taxon>
        <taxon>Thalassiosirophycidae</taxon>
        <taxon>Thalassiosirales</taxon>
        <taxon>Thalassiosiraceae</taxon>
        <taxon>Thalassiosira</taxon>
    </lineage>
</organism>
<proteinExistence type="predicted"/>
<reference evidence="2 3" key="1">
    <citation type="journal article" date="2012" name="Genome Biol.">
        <title>Genome and low-iron response of an oceanic diatom adapted to chronic iron limitation.</title>
        <authorList>
            <person name="Lommer M."/>
            <person name="Specht M."/>
            <person name="Roy A.S."/>
            <person name="Kraemer L."/>
            <person name="Andreson R."/>
            <person name="Gutowska M.A."/>
            <person name="Wolf J."/>
            <person name="Bergner S.V."/>
            <person name="Schilhabel M.B."/>
            <person name="Klostermeier U.C."/>
            <person name="Beiko R.G."/>
            <person name="Rosenstiel P."/>
            <person name="Hippler M."/>
            <person name="Laroche J."/>
        </authorList>
    </citation>
    <scope>NUCLEOTIDE SEQUENCE [LARGE SCALE GENOMIC DNA]</scope>
    <source>
        <strain evidence="2 3">CCMP1005</strain>
    </source>
</reference>